<evidence type="ECO:0000313" key="3">
    <source>
        <dbReference type="Proteomes" id="UP001057991"/>
    </source>
</evidence>
<dbReference type="EMBL" id="CP080776">
    <property type="protein sequence ID" value="UWP96854.1"/>
    <property type="molecule type" value="Genomic_DNA"/>
</dbReference>
<protein>
    <submittedName>
        <fullName evidence="2">Acetolactate synthase</fullName>
    </submittedName>
</protein>
<evidence type="ECO:0000313" key="2">
    <source>
        <dbReference type="EMBL" id="UWP96854.1"/>
    </source>
</evidence>
<gene>
    <name evidence="2" type="ORF">K3X48_03190</name>
</gene>
<reference evidence="2" key="1">
    <citation type="submission" date="2021-08" db="EMBL/GenBank/DDBJ databases">
        <authorList>
            <person name="Nwanade C."/>
            <person name="Wang M."/>
            <person name="Masoudi A."/>
            <person name="Yu Z."/>
            <person name="Liu J."/>
        </authorList>
    </citation>
    <scope>NUCLEOTIDE SEQUENCE</scope>
    <source>
        <strain evidence="2">S056</strain>
    </source>
</reference>
<organism evidence="2 3">
    <name type="scientific">Aliiroseovarius crassostreae</name>
    <dbReference type="NCBI Taxonomy" id="154981"/>
    <lineage>
        <taxon>Bacteria</taxon>
        <taxon>Pseudomonadati</taxon>
        <taxon>Pseudomonadota</taxon>
        <taxon>Alphaproteobacteria</taxon>
        <taxon>Rhodobacterales</taxon>
        <taxon>Paracoccaceae</taxon>
        <taxon>Aliiroseovarius</taxon>
    </lineage>
</organism>
<feature type="signal peptide" evidence="1">
    <location>
        <begin position="1"/>
        <end position="35"/>
    </location>
</feature>
<evidence type="ECO:0000256" key="1">
    <source>
        <dbReference type="SAM" id="SignalP"/>
    </source>
</evidence>
<dbReference type="Pfam" id="PF20107">
    <property type="entry name" value="DUF6497"/>
    <property type="match status" value="1"/>
</dbReference>
<keyword evidence="1" id="KW-0732">Signal</keyword>
<name>A0A9Q9HEV9_9RHOB</name>
<sequence length="160" mass="16914">MTLAQTHKGLRGQVGAGAFAALLSLGLALSAPALAGAGTKRGPWVEGDPVSVPSGQPVEFLDVIHGVESAEGVAVRYRFLAPAIARDMAHVSFAQAEEDMVALCQDVVLPRLMAGAATVPDQIIIVLLDREVEFGMADPDATQYFEAYRPEDGACFWEGF</sequence>
<feature type="chain" id="PRO_5040152434" evidence="1">
    <location>
        <begin position="36"/>
        <end position="160"/>
    </location>
</feature>
<accession>A0A9Q9HEV9</accession>
<dbReference type="RefSeq" id="WP_259811689.1">
    <property type="nucleotide sequence ID" value="NZ_CP080774.1"/>
</dbReference>
<dbReference type="InterPro" id="IPR045467">
    <property type="entry name" value="DUF6497"/>
</dbReference>
<proteinExistence type="predicted"/>
<dbReference type="AlphaFoldDB" id="A0A9Q9HEV9"/>
<dbReference type="Proteomes" id="UP001057991">
    <property type="component" value="Chromosome"/>
</dbReference>